<evidence type="ECO:0000313" key="3">
    <source>
        <dbReference type="Proteomes" id="UP000235672"/>
    </source>
</evidence>
<feature type="compositionally biased region" description="Polar residues" evidence="1">
    <location>
        <begin position="175"/>
        <end position="194"/>
    </location>
</feature>
<feature type="region of interest" description="Disordered" evidence="1">
    <location>
        <begin position="147"/>
        <end position="209"/>
    </location>
</feature>
<gene>
    <name evidence="2" type="ORF">NA56DRAFT_756741</name>
</gene>
<dbReference type="EMBL" id="KZ613557">
    <property type="protein sequence ID" value="PMD12253.1"/>
    <property type="molecule type" value="Genomic_DNA"/>
</dbReference>
<keyword evidence="3" id="KW-1185">Reference proteome</keyword>
<name>A0A2J6PE44_9HELO</name>
<feature type="compositionally biased region" description="Low complexity" evidence="1">
    <location>
        <begin position="196"/>
        <end position="209"/>
    </location>
</feature>
<dbReference type="Proteomes" id="UP000235672">
    <property type="component" value="Unassembled WGS sequence"/>
</dbReference>
<evidence type="ECO:0000313" key="2">
    <source>
        <dbReference type="EMBL" id="PMD12253.1"/>
    </source>
</evidence>
<dbReference type="OrthoDB" id="5988651at2759"/>
<dbReference type="AlphaFoldDB" id="A0A2J6PE44"/>
<accession>A0A2J6PE44</accession>
<evidence type="ECO:0000256" key="1">
    <source>
        <dbReference type="SAM" id="MobiDB-lite"/>
    </source>
</evidence>
<protein>
    <submittedName>
        <fullName evidence="2">Uncharacterized protein</fullName>
    </submittedName>
</protein>
<reference evidence="2 3" key="1">
    <citation type="submission" date="2016-05" db="EMBL/GenBank/DDBJ databases">
        <title>A degradative enzymes factory behind the ericoid mycorrhizal symbiosis.</title>
        <authorList>
            <consortium name="DOE Joint Genome Institute"/>
            <person name="Martino E."/>
            <person name="Morin E."/>
            <person name="Grelet G."/>
            <person name="Kuo A."/>
            <person name="Kohler A."/>
            <person name="Daghino S."/>
            <person name="Barry K."/>
            <person name="Choi C."/>
            <person name="Cichocki N."/>
            <person name="Clum A."/>
            <person name="Copeland A."/>
            <person name="Hainaut M."/>
            <person name="Haridas S."/>
            <person name="Labutti K."/>
            <person name="Lindquist E."/>
            <person name="Lipzen A."/>
            <person name="Khouja H.-R."/>
            <person name="Murat C."/>
            <person name="Ohm R."/>
            <person name="Olson A."/>
            <person name="Spatafora J."/>
            <person name="Veneault-Fourrey C."/>
            <person name="Henrissat B."/>
            <person name="Grigoriev I."/>
            <person name="Martin F."/>
            <person name="Perotto S."/>
        </authorList>
    </citation>
    <scope>NUCLEOTIDE SEQUENCE [LARGE SCALE GENOMIC DNA]</scope>
    <source>
        <strain evidence="2 3">UAMH 7357</strain>
    </source>
</reference>
<organism evidence="2 3">
    <name type="scientific">Hyaloscypha hepaticicola</name>
    <dbReference type="NCBI Taxonomy" id="2082293"/>
    <lineage>
        <taxon>Eukaryota</taxon>
        <taxon>Fungi</taxon>
        <taxon>Dikarya</taxon>
        <taxon>Ascomycota</taxon>
        <taxon>Pezizomycotina</taxon>
        <taxon>Leotiomycetes</taxon>
        <taxon>Helotiales</taxon>
        <taxon>Hyaloscyphaceae</taxon>
        <taxon>Hyaloscypha</taxon>
    </lineage>
</organism>
<sequence>MHAVCCPTGDLRQRQLYATIHIQRCNEDHFYLLQQNLNEGGDLETEQRYLAAQSLLLTVQTRFTHDHRPIVSYFYSSPERRIRSTYFDTDISHQKQGAESKLGSDIVFAPSLLEMRYINFPSFFLLSQLQHTSQTLTLNLHSQPLRETVSHQSSFNNSAREHTTTMPPHQMTKGDASQIQSSQAKAGRDMSSNGFAARAQSAAARNEKH</sequence>
<proteinExistence type="predicted"/>